<feature type="transmembrane region" description="Helical" evidence="2">
    <location>
        <begin position="231"/>
        <end position="260"/>
    </location>
</feature>
<keyword evidence="2" id="KW-1133">Transmembrane helix</keyword>
<dbReference type="EMBL" id="JABXJJ020000020">
    <property type="protein sequence ID" value="MDI5971127.1"/>
    <property type="molecule type" value="Genomic_DNA"/>
</dbReference>
<accession>A0AA90K9P9</accession>
<protein>
    <submittedName>
        <fullName evidence="3">Uncharacterized protein</fullName>
    </submittedName>
</protein>
<dbReference type="AlphaFoldDB" id="A0AA90K9P9"/>
<proteinExistence type="predicted"/>
<feature type="transmembrane region" description="Helical" evidence="2">
    <location>
        <begin position="38"/>
        <end position="56"/>
    </location>
</feature>
<feature type="region of interest" description="Disordered" evidence="1">
    <location>
        <begin position="1"/>
        <end position="21"/>
    </location>
</feature>
<gene>
    <name evidence="3" type="ORF">POF50_017545</name>
</gene>
<reference evidence="3" key="1">
    <citation type="submission" date="2023-05" db="EMBL/GenBank/DDBJ databases">
        <title>Streptantibioticus silvisoli sp. nov., acidotolerant actinomycetes 1 from pine litter.</title>
        <authorList>
            <person name="Swiecimska M."/>
            <person name="Golinska P."/>
            <person name="Sangal V."/>
            <person name="Wachnowicz B."/>
            <person name="Goodfellow M."/>
        </authorList>
    </citation>
    <scope>NUCLEOTIDE SEQUENCE</scope>
    <source>
        <strain evidence="3">SL13</strain>
    </source>
</reference>
<comment type="caution">
    <text evidence="3">The sequence shown here is derived from an EMBL/GenBank/DDBJ whole genome shotgun (WGS) entry which is preliminary data.</text>
</comment>
<evidence type="ECO:0000256" key="2">
    <source>
        <dbReference type="SAM" id="Phobius"/>
    </source>
</evidence>
<sequence length="261" mass="27828">MEDSTGPRGAEHRAGPTGESPAWESRIQAFAVRRRGKAVRWAVLAWLVASFVLFTVEQSPIHSDPNGLADDVQAGNTSVVRVHTDSSRLYVHWRDGPLLSKTLSQPLGDDLSAQPAGFEDHIRFLLRDSGRSVRFTGGDSAVDGPGALSAILPADYPFFLSPVWTAAGTVTVGLLLTVAAFCLPGRRSSFRPAWPALTLLTGAGFFTYLWMEPAPLLRLPSRRGSPASVAGGRSCLGVLLTFVLMGAGAYAIPVILGLLYG</sequence>
<name>A0AA90K9P9_9ACTN</name>
<keyword evidence="2" id="KW-0812">Transmembrane</keyword>
<dbReference type="RefSeq" id="WP_271313393.1">
    <property type="nucleotide sequence ID" value="NZ_JABXJJ020000020.1"/>
</dbReference>
<evidence type="ECO:0000313" key="3">
    <source>
        <dbReference type="EMBL" id="MDI5971127.1"/>
    </source>
</evidence>
<feature type="transmembrane region" description="Helical" evidence="2">
    <location>
        <begin position="193"/>
        <end position="211"/>
    </location>
</feature>
<keyword evidence="2" id="KW-0472">Membrane</keyword>
<evidence type="ECO:0000256" key="1">
    <source>
        <dbReference type="SAM" id="MobiDB-lite"/>
    </source>
</evidence>
<organism evidence="3">
    <name type="scientific">Streptantibioticus silvisoli</name>
    <dbReference type="NCBI Taxonomy" id="2705255"/>
    <lineage>
        <taxon>Bacteria</taxon>
        <taxon>Bacillati</taxon>
        <taxon>Actinomycetota</taxon>
        <taxon>Actinomycetes</taxon>
        <taxon>Kitasatosporales</taxon>
        <taxon>Streptomycetaceae</taxon>
        <taxon>Streptantibioticus</taxon>
    </lineage>
</organism>
<feature type="transmembrane region" description="Helical" evidence="2">
    <location>
        <begin position="158"/>
        <end position="181"/>
    </location>
</feature>